<dbReference type="Proteomes" id="UP000473325">
    <property type="component" value="Unassembled WGS sequence"/>
</dbReference>
<dbReference type="InterPro" id="IPR008407">
    <property type="entry name" value="Brnchd-chn_aa_trnsp_AzlD"/>
</dbReference>
<keyword evidence="1" id="KW-0812">Transmembrane</keyword>
<name>A0A6L7EVL8_9ACTN</name>
<feature type="transmembrane region" description="Helical" evidence="1">
    <location>
        <begin position="68"/>
        <end position="97"/>
    </location>
</feature>
<protein>
    <submittedName>
        <fullName evidence="2">AzlD domain-containing protein</fullName>
    </submittedName>
</protein>
<sequence length="103" mass="10198">MNAWLLIAGVALLTAAIKAAGPLVLGARELPARFTRVVGLLAGPLMAALVVTSALADGRHLQVDAATAGVAVAGVLFWRGAPVIVGVLTAVVLTAALRALGAP</sequence>
<dbReference type="AlphaFoldDB" id="A0A6L7EVL8"/>
<keyword evidence="1" id="KW-1133">Transmembrane helix</keyword>
<evidence type="ECO:0000313" key="3">
    <source>
        <dbReference type="Proteomes" id="UP000473325"/>
    </source>
</evidence>
<proteinExistence type="predicted"/>
<dbReference type="RefSeq" id="WP_160879456.1">
    <property type="nucleotide sequence ID" value="NZ_WUEK01000013.1"/>
</dbReference>
<keyword evidence="1" id="KW-0472">Membrane</keyword>
<comment type="caution">
    <text evidence="2">The sequence shown here is derived from an EMBL/GenBank/DDBJ whole genome shotgun (WGS) entry which is preliminary data.</text>
</comment>
<accession>A0A6L7EVL8</accession>
<dbReference type="Pfam" id="PF05437">
    <property type="entry name" value="AzlD"/>
    <property type="match status" value="1"/>
</dbReference>
<organism evidence="2 3">
    <name type="scientific">Nocardioides flavescens</name>
    <dbReference type="NCBI Taxonomy" id="2691959"/>
    <lineage>
        <taxon>Bacteria</taxon>
        <taxon>Bacillati</taxon>
        <taxon>Actinomycetota</taxon>
        <taxon>Actinomycetes</taxon>
        <taxon>Propionibacteriales</taxon>
        <taxon>Nocardioidaceae</taxon>
        <taxon>Nocardioides</taxon>
    </lineage>
</organism>
<reference evidence="2 3" key="1">
    <citation type="submission" date="2019-12" db="EMBL/GenBank/DDBJ databases">
        <authorList>
            <person name="Kun Z."/>
        </authorList>
    </citation>
    <scope>NUCLEOTIDE SEQUENCE [LARGE SCALE GENOMIC DNA]</scope>
    <source>
        <strain evidence="2 3">YIM 123512</strain>
    </source>
</reference>
<gene>
    <name evidence="2" type="ORF">GRQ65_18435</name>
</gene>
<evidence type="ECO:0000256" key="1">
    <source>
        <dbReference type="SAM" id="Phobius"/>
    </source>
</evidence>
<evidence type="ECO:0000313" key="2">
    <source>
        <dbReference type="EMBL" id="MXG91527.1"/>
    </source>
</evidence>
<keyword evidence="3" id="KW-1185">Reference proteome</keyword>
<dbReference type="EMBL" id="WUEK01000013">
    <property type="protein sequence ID" value="MXG91527.1"/>
    <property type="molecule type" value="Genomic_DNA"/>
</dbReference>
<feature type="transmembrane region" description="Helical" evidence="1">
    <location>
        <begin position="35"/>
        <end position="56"/>
    </location>
</feature>